<feature type="compositionally biased region" description="Low complexity" evidence="1">
    <location>
        <begin position="55"/>
        <end position="67"/>
    </location>
</feature>
<dbReference type="Gramene" id="OE9A003678T1">
    <property type="protein sequence ID" value="OE9A003678C1"/>
    <property type="gene ID" value="OE9A003678"/>
</dbReference>
<accession>A0A8S0R8Q9</accession>
<dbReference type="Proteomes" id="UP000594638">
    <property type="component" value="Unassembled WGS sequence"/>
</dbReference>
<reference evidence="2 3" key="1">
    <citation type="submission" date="2019-12" db="EMBL/GenBank/DDBJ databases">
        <authorList>
            <person name="Alioto T."/>
            <person name="Alioto T."/>
            <person name="Gomez Garrido J."/>
        </authorList>
    </citation>
    <scope>NUCLEOTIDE SEQUENCE [LARGE SCALE GENOMIC DNA]</scope>
</reference>
<feature type="compositionally biased region" description="Low complexity" evidence="1">
    <location>
        <begin position="12"/>
        <end position="33"/>
    </location>
</feature>
<name>A0A8S0R8Q9_OLEEU</name>
<dbReference type="AlphaFoldDB" id="A0A8S0R8Q9"/>
<dbReference type="EMBL" id="CACTIH010002298">
    <property type="protein sequence ID" value="CAA2975702.1"/>
    <property type="molecule type" value="Genomic_DNA"/>
</dbReference>
<evidence type="ECO:0000313" key="3">
    <source>
        <dbReference type="Proteomes" id="UP000594638"/>
    </source>
</evidence>
<evidence type="ECO:0000313" key="2">
    <source>
        <dbReference type="EMBL" id="CAA2975702.1"/>
    </source>
</evidence>
<evidence type="ECO:0000256" key="1">
    <source>
        <dbReference type="SAM" id="MobiDB-lite"/>
    </source>
</evidence>
<keyword evidence="3" id="KW-1185">Reference proteome</keyword>
<proteinExistence type="predicted"/>
<organism evidence="2 3">
    <name type="scientific">Olea europaea subsp. europaea</name>
    <dbReference type="NCBI Taxonomy" id="158383"/>
    <lineage>
        <taxon>Eukaryota</taxon>
        <taxon>Viridiplantae</taxon>
        <taxon>Streptophyta</taxon>
        <taxon>Embryophyta</taxon>
        <taxon>Tracheophyta</taxon>
        <taxon>Spermatophyta</taxon>
        <taxon>Magnoliopsida</taxon>
        <taxon>eudicotyledons</taxon>
        <taxon>Gunneridae</taxon>
        <taxon>Pentapetalae</taxon>
        <taxon>asterids</taxon>
        <taxon>lamiids</taxon>
        <taxon>Lamiales</taxon>
        <taxon>Oleaceae</taxon>
        <taxon>Oleeae</taxon>
        <taxon>Olea</taxon>
    </lineage>
</organism>
<feature type="region of interest" description="Disordered" evidence="1">
    <location>
        <begin position="1"/>
        <end position="125"/>
    </location>
</feature>
<comment type="caution">
    <text evidence="2">The sequence shown here is derived from an EMBL/GenBank/DDBJ whole genome shotgun (WGS) entry which is preliminary data.</text>
</comment>
<sequence>MDLRESSSRDGAPAAAAITTTDSDTAPTAIAPDSDTTDAVDHQSSLHTEDIPAQNPSGSNEISSSPSAFPADSVVPESTPANPSCEQRANIAWRVQPPAEVHKPSGSGLQQEKKRQASIYHYITS</sequence>
<gene>
    <name evidence="2" type="ORF">OLEA9_A003678</name>
</gene>
<protein>
    <submittedName>
        <fullName evidence="2">Uncharacterized protein</fullName>
    </submittedName>
</protein>